<sequence length="171" mass="19480">MPSREFATFAAGCFWGVEKLFAREFGPKGATTAVGYMGGTSTSPTYQAVCSGATGHAEALQLQYDPSKIEYASLVDFFYRIHDPRQRNRQGNDVGTQYRSVIFTHTPEQERIAREVTDKARQHWKSIATEIVPASTWYPAEDYHQSYLDKTPNGYECPMHRVRQWMEIEGL</sequence>
<dbReference type="Proteomes" id="UP000274922">
    <property type="component" value="Unassembled WGS sequence"/>
</dbReference>
<evidence type="ECO:0000259" key="5">
    <source>
        <dbReference type="Pfam" id="PF01625"/>
    </source>
</evidence>
<dbReference type="SUPFAM" id="SSF55068">
    <property type="entry name" value="Peptide methionine sulfoxide reductase"/>
    <property type="match status" value="1"/>
</dbReference>
<dbReference type="InterPro" id="IPR036509">
    <property type="entry name" value="Met_Sox_Rdtase_MsrA_sf"/>
</dbReference>
<comment type="similarity">
    <text evidence="1">Belongs to the MsrA Met sulfoxide reductase family.</text>
</comment>
<dbReference type="EC" id="1.8.4.11" evidence="2"/>
<dbReference type="PANTHER" id="PTHR43774">
    <property type="entry name" value="PEPTIDE METHIONINE SULFOXIDE REDUCTASE"/>
    <property type="match status" value="1"/>
</dbReference>
<evidence type="ECO:0000256" key="3">
    <source>
        <dbReference type="ARBA" id="ARBA00023002"/>
    </source>
</evidence>
<dbReference type="Pfam" id="PF01625">
    <property type="entry name" value="PMSR"/>
    <property type="match status" value="1"/>
</dbReference>
<keyword evidence="3" id="KW-0560">Oxidoreductase</keyword>
<gene>
    <name evidence="6" type="ORF">CXG81DRAFT_8733</name>
</gene>
<organism evidence="6 7">
    <name type="scientific">Caulochytrium protostelioides</name>
    <dbReference type="NCBI Taxonomy" id="1555241"/>
    <lineage>
        <taxon>Eukaryota</taxon>
        <taxon>Fungi</taxon>
        <taxon>Fungi incertae sedis</taxon>
        <taxon>Chytridiomycota</taxon>
        <taxon>Chytridiomycota incertae sedis</taxon>
        <taxon>Chytridiomycetes</taxon>
        <taxon>Caulochytriales</taxon>
        <taxon>Caulochytriaceae</taxon>
        <taxon>Caulochytrium</taxon>
    </lineage>
</organism>
<dbReference type="NCBIfam" id="TIGR00401">
    <property type="entry name" value="msrA"/>
    <property type="match status" value="1"/>
</dbReference>
<evidence type="ECO:0000256" key="2">
    <source>
        <dbReference type="ARBA" id="ARBA00012502"/>
    </source>
</evidence>
<evidence type="ECO:0000256" key="4">
    <source>
        <dbReference type="ARBA" id="ARBA00030643"/>
    </source>
</evidence>
<dbReference type="Gene3D" id="3.30.1060.10">
    <property type="entry name" value="Peptide methionine sulphoxide reductase MsrA"/>
    <property type="match status" value="1"/>
</dbReference>
<dbReference type="PANTHER" id="PTHR43774:SF1">
    <property type="entry name" value="PEPTIDE METHIONINE SULFOXIDE REDUCTASE MSRA 2"/>
    <property type="match status" value="1"/>
</dbReference>
<feature type="domain" description="Peptide methionine sulphoxide reductase MsrA" evidence="5">
    <location>
        <begin position="7"/>
        <end position="157"/>
    </location>
</feature>
<keyword evidence="7" id="KW-1185">Reference proteome</keyword>
<evidence type="ECO:0000313" key="7">
    <source>
        <dbReference type="Proteomes" id="UP000274922"/>
    </source>
</evidence>
<dbReference type="HAMAP" id="MF_01401">
    <property type="entry name" value="MsrA"/>
    <property type="match status" value="1"/>
</dbReference>
<name>A0A4P9XER3_9FUNG</name>
<dbReference type="AlphaFoldDB" id="A0A4P9XER3"/>
<reference evidence="7" key="1">
    <citation type="journal article" date="2018" name="Nat. Microbiol.">
        <title>Leveraging single-cell genomics to expand the fungal tree of life.</title>
        <authorList>
            <person name="Ahrendt S.R."/>
            <person name="Quandt C.A."/>
            <person name="Ciobanu D."/>
            <person name="Clum A."/>
            <person name="Salamov A."/>
            <person name="Andreopoulos B."/>
            <person name="Cheng J.F."/>
            <person name="Woyke T."/>
            <person name="Pelin A."/>
            <person name="Henrissat B."/>
            <person name="Reynolds N.K."/>
            <person name="Benny G.L."/>
            <person name="Smith M.E."/>
            <person name="James T.Y."/>
            <person name="Grigoriev I.V."/>
        </authorList>
    </citation>
    <scope>NUCLEOTIDE SEQUENCE [LARGE SCALE GENOMIC DNA]</scope>
    <source>
        <strain evidence="7">ATCC 52028</strain>
    </source>
</reference>
<evidence type="ECO:0000256" key="1">
    <source>
        <dbReference type="ARBA" id="ARBA00005591"/>
    </source>
</evidence>
<proteinExistence type="inferred from homology"/>
<accession>A0A4P9XER3</accession>
<dbReference type="OrthoDB" id="77405at2759"/>
<dbReference type="GO" id="GO:0008113">
    <property type="term" value="F:peptide-methionine (S)-S-oxide reductase activity"/>
    <property type="evidence" value="ECO:0007669"/>
    <property type="project" value="UniProtKB-EC"/>
</dbReference>
<dbReference type="STRING" id="1555241.A0A4P9XER3"/>
<dbReference type="EMBL" id="ML014114">
    <property type="protein sequence ID" value="RKP04047.1"/>
    <property type="molecule type" value="Genomic_DNA"/>
</dbReference>
<protein>
    <recommendedName>
        <fullName evidence="2">peptide-methionine (S)-S-oxide reductase</fullName>
        <ecNumber evidence="2">1.8.4.11</ecNumber>
    </recommendedName>
    <alternativeName>
        <fullName evidence="4">Peptide-methionine (S)-S-oxide reductase</fullName>
    </alternativeName>
</protein>
<dbReference type="InterPro" id="IPR002569">
    <property type="entry name" value="Met_Sox_Rdtase_MsrA_dom"/>
</dbReference>
<evidence type="ECO:0000313" key="6">
    <source>
        <dbReference type="EMBL" id="RKP04047.1"/>
    </source>
</evidence>